<reference evidence="3" key="1">
    <citation type="submission" date="2016-02" db="EMBL/GenBank/DDBJ databases">
        <authorList>
            <person name="Schultz-Johansen M."/>
            <person name="Glaring M.A."/>
            <person name="Bech P.K."/>
            <person name="Stougaard P."/>
        </authorList>
    </citation>
    <scope>NUCLEOTIDE SEQUENCE [LARGE SCALE GENOMIC DNA]</scope>
    <source>
        <strain evidence="3">S66</strain>
    </source>
</reference>
<dbReference type="RefSeq" id="WP_068381771.1">
    <property type="nucleotide sequence ID" value="NZ_LSNE01000017.1"/>
</dbReference>
<evidence type="ECO:0000313" key="3">
    <source>
        <dbReference type="Proteomes" id="UP000070299"/>
    </source>
</evidence>
<proteinExistence type="predicted"/>
<feature type="domain" description="TniQ" evidence="1">
    <location>
        <begin position="6"/>
        <end position="153"/>
    </location>
</feature>
<protein>
    <recommendedName>
        <fullName evidence="1">TniQ domain-containing protein</fullName>
    </recommendedName>
</protein>
<name>A0A148KL87_9ALTE</name>
<dbReference type="AlphaFoldDB" id="A0A148KL87"/>
<evidence type="ECO:0000313" key="2">
    <source>
        <dbReference type="EMBL" id="KXI27040.1"/>
    </source>
</evidence>
<dbReference type="STRING" id="1799789.AX660_02100"/>
<dbReference type="InterPro" id="IPR009492">
    <property type="entry name" value="TniQ"/>
</dbReference>
<accession>A0A148KL87</accession>
<dbReference type="Proteomes" id="UP000070299">
    <property type="component" value="Unassembled WGS sequence"/>
</dbReference>
<dbReference type="EMBL" id="LSNE01000017">
    <property type="protein sequence ID" value="KXI27040.1"/>
    <property type="molecule type" value="Genomic_DNA"/>
</dbReference>
<dbReference type="OrthoDB" id="470139at2"/>
<dbReference type="Pfam" id="PF06527">
    <property type="entry name" value="TniQ"/>
    <property type="match status" value="1"/>
</dbReference>
<organism evidence="2 3">
    <name type="scientific">Paraglaciecola hydrolytica</name>
    <dbReference type="NCBI Taxonomy" id="1799789"/>
    <lineage>
        <taxon>Bacteria</taxon>
        <taxon>Pseudomonadati</taxon>
        <taxon>Pseudomonadota</taxon>
        <taxon>Gammaproteobacteria</taxon>
        <taxon>Alteromonadales</taxon>
        <taxon>Alteromonadaceae</taxon>
        <taxon>Paraglaciecola</taxon>
    </lineage>
</organism>
<comment type="caution">
    <text evidence="2">The sequence shown here is derived from an EMBL/GenBank/DDBJ whole genome shotgun (WGS) entry which is preliminary data.</text>
</comment>
<evidence type="ECO:0000259" key="1">
    <source>
        <dbReference type="Pfam" id="PF06527"/>
    </source>
</evidence>
<keyword evidence="3" id="KW-1185">Reference proteome</keyword>
<sequence length="317" mass="36950">MINDIPPPFENEHIHSVLARFNVLEGRVDFRKTLRELIPQDKELNNKFVWRTNFEGIWCRYQNILDRSLLLQQHTSFHFDACFLPTKTVEKIVAGPCTEKVGYSGIKNVFNSHVWRWCPDCVDENGIEFGMRFWHMLHQIPTIAHCPKHEIRLNYACPKCEFAQTKLVNYELPPAQNQCPKCHNPLPYCIEEIGEESAWLQTLTTELIERSPISKMTEIRTALKNVMLLPNLEDQLSKFDRKKLQSCQSLLLASVVSGDYREYFTLGDSDEKRVAIPYSLSPIYLIYREHIYPPLCYLALLRLFLKRSEVSSLLLGS</sequence>
<gene>
    <name evidence="2" type="ORF">AX660_02100</name>
</gene>